<evidence type="ECO:0000256" key="2">
    <source>
        <dbReference type="ARBA" id="ARBA00022614"/>
    </source>
</evidence>
<dbReference type="CDD" id="cd14798">
    <property type="entry name" value="RX-CC_like"/>
    <property type="match status" value="1"/>
</dbReference>
<reference evidence="8" key="2">
    <citation type="submission" date="2021-12" db="EMBL/GenBank/DDBJ databases">
        <title>Resequencing data analysis of finger millet.</title>
        <authorList>
            <person name="Hatakeyama M."/>
            <person name="Aluri S."/>
            <person name="Balachadran M.T."/>
            <person name="Sivarajan S.R."/>
            <person name="Poveda L."/>
            <person name="Shimizu-Inatsugi R."/>
            <person name="Schlapbach R."/>
            <person name="Sreeman S.M."/>
            <person name="Shimizu K.K."/>
        </authorList>
    </citation>
    <scope>NUCLEOTIDE SEQUENCE</scope>
</reference>
<name>A0AAV5ESG4_ELECO</name>
<dbReference type="EMBL" id="BQKI01000078">
    <property type="protein sequence ID" value="GJN25742.1"/>
    <property type="molecule type" value="Genomic_DNA"/>
</dbReference>
<sequence length="283" mass="32124">MDLVARAVGSLLPKLLQVLEREYKLQTGLKKNMESLSEELKHIHAFLHKVSEVPWDQLDEPVKEWASEIREASYDMEDILDTYLVRIEGCDDCEPAGRSRLKHAMNKMANVFSFSKGKARHSVGTSIQSMMKRLQEVADRRARYKINDLLVNSSATTSTSDPRLKAMYNEVANLVGINESSKDLISKLSAGQGGDMTRRKKTVSIFGIGGLGKTTLAKAVFDKLRPHFECGAFVPVGRNPILTKVLEDILYELDKTKYEDIHTKKRDKRQLIDNLREFLVNKR</sequence>
<evidence type="ECO:0000256" key="4">
    <source>
        <dbReference type="ARBA" id="ARBA00022741"/>
    </source>
</evidence>
<feature type="domain" description="NB-ARC" evidence="6">
    <location>
        <begin position="200"/>
        <end position="283"/>
    </location>
</feature>
<organism evidence="8 9">
    <name type="scientific">Eleusine coracana subsp. coracana</name>
    <dbReference type="NCBI Taxonomy" id="191504"/>
    <lineage>
        <taxon>Eukaryota</taxon>
        <taxon>Viridiplantae</taxon>
        <taxon>Streptophyta</taxon>
        <taxon>Embryophyta</taxon>
        <taxon>Tracheophyta</taxon>
        <taxon>Spermatophyta</taxon>
        <taxon>Magnoliopsida</taxon>
        <taxon>Liliopsida</taxon>
        <taxon>Poales</taxon>
        <taxon>Poaceae</taxon>
        <taxon>PACMAD clade</taxon>
        <taxon>Chloridoideae</taxon>
        <taxon>Cynodonteae</taxon>
        <taxon>Eleusininae</taxon>
        <taxon>Eleusine</taxon>
    </lineage>
</organism>
<keyword evidence="5" id="KW-0611">Plant defense</keyword>
<dbReference type="PANTHER" id="PTHR19338">
    <property type="entry name" value="TRANSLOCASE OF INNER MITOCHONDRIAL MEMBRANE 13 HOMOLOG"/>
    <property type="match status" value="1"/>
</dbReference>
<dbReference type="Proteomes" id="UP001054889">
    <property type="component" value="Unassembled WGS sequence"/>
</dbReference>
<dbReference type="InterPro" id="IPR038005">
    <property type="entry name" value="RX-like_CC"/>
</dbReference>
<comment type="caution">
    <text evidence="8">The sequence shown here is derived from an EMBL/GenBank/DDBJ whole genome shotgun (WGS) entry which is preliminary data.</text>
</comment>
<reference evidence="8" key="1">
    <citation type="journal article" date="2018" name="DNA Res.">
        <title>Multiple hybrid de novo genome assembly of finger millet, an orphan allotetraploid crop.</title>
        <authorList>
            <person name="Hatakeyama M."/>
            <person name="Aluri S."/>
            <person name="Balachadran M.T."/>
            <person name="Sivarajan S.R."/>
            <person name="Patrignani A."/>
            <person name="Gruter S."/>
            <person name="Poveda L."/>
            <person name="Shimizu-Inatsugi R."/>
            <person name="Baeten J."/>
            <person name="Francoijs K.J."/>
            <person name="Nataraja K.N."/>
            <person name="Reddy Y.A.N."/>
            <person name="Phadnis S."/>
            <person name="Ravikumar R.L."/>
            <person name="Schlapbach R."/>
            <person name="Sreeman S.M."/>
            <person name="Shimizu K.K."/>
        </authorList>
    </citation>
    <scope>NUCLEOTIDE SEQUENCE</scope>
</reference>
<keyword evidence="9" id="KW-1185">Reference proteome</keyword>
<dbReference type="GO" id="GO:0043531">
    <property type="term" value="F:ADP binding"/>
    <property type="evidence" value="ECO:0007669"/>
    <property type="project" value="InterPro"/>
</dbReference>
<dbReference type="Gene3D" id="3.40.50.300">
    <property type="entry name" value="P-loop containing nucleotide triphosphate hydrolases"/>
    <property type="match status" value="1"/>
</dbReference>
<proteinExistence type="inferred from homology"/>
<evidence type="ECO:0000313" key="9">
    <source>
        <dbReference type="Proteomes" id="UP001054889"/>
    </source>
</evidence>
<dbReference type="SUPFAM" id="SSF52540">
    <property type="entry name" value="P-loop containing nucleoside triphosphate hydrolases"/>
    <property type="match status" value="1"/>
</dbReference>
<feature type="domain" description="Disease resistance N-terminal" evidence="7">
    <location>
        <begin position="7"/>
        <end position="95"/>
    </location>
</feature>
<evidence type="ECO:0000256" key="3">
    <source>
        <dbReference type="ARBA" id="ARBA00022737"/>
    </source>
</evidence>
<evidence type="ECO:0000259" key="7">
    <source>
        <dbReference type="Pfam" id="PF18052"/>
    </source>
</evidence>
<dbReference type="AlphaFoldDB" id="A0AAV5ESG4"/>
<dbReference type="Pfam" id="PF18052">
    <property type="entry name" value="Rx_N"/>
    <property type="match status" value="1"/>
</dbReference>
<keyword evidence="2" id="KW-0433">Leucine-rich repeat</keyword>
<dbReference type="Gene3D" id="1.20.5.4130">
    <property type="match status" value="1"/>
</dbReference>
<evidence type="ECO:0000256" key="5">
    <source>
        <dbReference type="ARBA" id="ARBA00022821"/>
    </source>
</evidence>
<dbReference type="InterPro" id="IPR027417">
    <property type="entry name" value="P-loop_NTPase"/>
</dbReference>
<dbReference type="GO" id="GO:0006952">
    <property type="term" value="P:defense response"/>
    <property type="evidence" value="ECO:0007669"/>
    <property type="project" value="UniProtKB-KW"/>
</dbReference>
<evidence type="ECO:0000313" key="8">
    <source>
        <dbReference type="EMBL" id="GJN25742.1"/>
    </source>
</evidence>
<dbReference type="PANTHER" id="PTHR19338:SF67">
    <property type="entry name" value="AAA+ ATPASE DOMAIN-CONTAINING PROTEIN"/>
    <property type="match status" value="1"/>
</dbReference>
<dbReference type="InterPro" id="IPR041118">
    <property type="entry name" value="Rx_N"/>
</dbReference>
<evidence type="ECO:0008006" key="10">
    <source>
        <dbReference type="Google" id="ProtNLM"/>
    </source>
</evidence>
<evidence type="ECO:0000256" key="1">
    <source>
        <dbReference type="ARBA" id="ARBA00008894"/>
    </source>
</evidence>
<keyword evidence="3" id="KW-0677">Repeat</keyword>
<gene>
    <name evidence="8" type="primary">gb13609</name>
    <name evidence="8" type="ORF">PR202_gb13609</name>
</gene>
<keyword evidence="4" id="KW-0547">Nucleotide-binding</keyword>
<dbReference type="InterPro" id="IPR002182">
    <property type="entry name" value="NB-ARC"/>
</dbReference>
<dbReference type="Pfam" id="PF00931">
    <property type="entry name" value="NB-ARC"/>
    <property type="match status" value="1"/>
</dbReference>
<protein>
    <recommendedName>
        <fullName evidence="10">Disease resistance protein</fullName>
    </recommendedName>
</protein>
<comment type="similarity">
    <text evidence="1">Belongs to the disease resistance NB-LRR family.</text>
</comment>
<evidence type="ECO:0000259" key="6">
    <source>
        <dbReference type="Pfam" id="PF00931"/>
    </source>
</evidence>
<accession>A0AAV5ESG4</accession>